<dbReference type="HOGENOM" id="CLU_311671_0_0_7"/>
<evidence type="ECO:0000256" key="2">
    <source>
        <dbReference type="ARBA" id="ARBA00022741"/>
    </source>
</evidence>
<dbReference type="PROSITE" id="PS00107">
    <property type="entry name" value="PROTEIN_KINASE_ATP"/>
    <property type="match status" value="1"/>
</dbReference>
<feature type="region of interest" description="Disordered" evidence="6">
    <location>
        <begin position="492"/>
        <end position="567"/>
    </location>
</feature>
<dbReference type="PANTHER" id="PTHR43289">
    <property type="entry name" value="MITOGEN-ACTIVATED PROTEIN KINASE KINASE KINASE 20-RELATED"/>
    <property type="match status" value="1"/>
</dbReference>
<dbReference type="EC" id="2.7.11.1" evidence="8"/>
<evidence type="ECO:0000256" key="6">
    <source>
        <dbReference type="SAM" id="MobiDB-lite"/>
    </source>
</evidence>
<evidence type="ECO:0000256" key="5">
    <source>
        <dbReference type="PROSITE-ProRule" id="PRU10141"/>
    </source>
</evidence>
<sequence length="942" mass="98316">MGRRMLEDMGRTAPLADPTALVGGALTGGYRIVRVLSAQGFGVVFEARGPSGRRVALKVLRPEVVTEDTLSRLTREASVTAKLDNAHVVPIVDAGHDLERDLAYLVMPLLDGTDVAALLAETGPLAPEVAVRIALQAAAGLSAVHAAGLVYRDVRPPRIFLEHLASGEILVRVFGFGLSKGCDTATSAPGKAARSTGPLRDESGPRDRTADVRGDVFGLAATLYEMLCGASPWAELDVTADTAELGPADTAADAPASSLAHLAQFPSIQDRAPWIGARLATALSLALHSDVDRRYPSIEAFAEALRAASGSEERITIDMLRPLDPELREAIAERAGAETDPLVGRELGGRYAVRRLIGRGGMGAVYEAESPEGRRVAAKVIFKSAVGQDDHAVRRFIREARAVTAIQSPHVVKTFELGTDLTLATPFIIMELLHGVDLAKLLRMRGPLEPEPVVRVFIQAARGLAAAHAEGIVHRDIKPANLFLHAPFEGAAQRPPTSIAPPSTRRGALASGPPSTRRGALASAPPSTQRGALAAGPPSVRRSSGSVRPPPSGRRPSGSIRPPSSSDRRIVVKVCDFGIAKRTGDGVSHELTRAGGVLGSPIYMSPEQAKMAKDVDHRSDIWSLSVSLYQALCGSCPWDPDASLAELLLAICTERVPPLSGAAPWVSPALAAVVHRGLLRDPAERWQSMEELIAALEPHADGTGVVTLDQLRGIDPERRAGATPISALRESRLSRSAEGEERSIGGSSFTAVKEPSGAARRRFVGAAVTVVALAAIGGGLALRASTGNEPLASPAAPSEPALPVAPAPAPAPAPASFTAVVTLPKEATVRVNGAARPVSDGKLDLTGKAGDTFEIEVTRGGATTKETVFLLSDGTIRPDRIDLQPPAPASASVAASEPAPRRDRKSRAPRGALPVAEPAAPAATGAPVAPVAPTAVVPVDRW</sequence>
<dbReference type="Pfam" id="PF00069">
    <property type="entry name" value="Pkinase"/>
    <property type="match status" value="3"/>
</dbReference>
<feature type="domain" description="Protein kinase" evidence="7">
    <location>
        <begin position="351"/>
        <end position="700"/>
    </location>
</feature>
<dbReference type="GO" id="GO:0004674">
    <property type="term" value="F:protein serine/threonine kinase activity"/>
    <property type="evidence" value="ECO:0007669"/>
    <property type="project" value="UniProtKB-EC"/>
</dbReference>
<feature type="domain" description="Protein kinase" evidence="7">
    <location>
        <begin position="30"/>
        <end position="343"/>
    </location>
</feature>
<dbReference type="EMBL" id="AM746676">
    <property type="protein sequence ID" value="CAN97602.1"/>
    <property type="molecule type" value="Genomic_DNA"/>
</dbReference>
<dbReference type="STRING" id="448385.sce7433"/>
<dbReference type="Gene3D" id="3.30.200.20">
    <property type="entry name" value="Phosphorylase Kinase, domain 1"/>
    <property type="match status" value="2"/>
</dbReference>
<keyword evidence="9" id="KW-1185">Reference proteome</keyword>
<feature type="binding site" evidence="5">
    <location>
        <position position="383"/>
    </location>
    <ligand>
        <name>ATP</name>
        <dbReference type="ChEBI" id="CHEBI:30616"/>
    </ligand>
</feature>
<dbReference type="Proteomes" id="UP000002139">
    <property type="component" value="Chromosome"/>
</dbReference>
<evidence type="ECO:0000313" key="8">
    <source>
        <dbReference type="EMBL" id="CAN97602.1"/>
    </source>
</evidence>
<protein>
    <submittedName>
        <fullName evidence="8">Protein kinase</fullName>
        <ecNumber evidence="8">2.7.11.1</ecNumber>
    </submittedName>
</protein>
<proteinExistence type="predicted"/>
<evidence type="ECO:0000256" key="3">
    <source>
        <dbReference type="ARBA" id="ARBA00022777"/>
    </source>
</evidence>
<dbReference type="InterPro" id="IPR008271">
    <property type="entry name" value="Ser/Thr_kinase_AS"/>
</dbReference>
<evidence type="ECO:0000256" key="1">
    <source>
        <dbReference type="ARBA" id="ARBA00022679"/>
    </source>
</evidence>
<feature type="region of interest" description="Disordered" evidence="6">
    <location>
        <begin position="719"/>
        <end position="750"/>
    </location>
</feature>
<organism evidence="8 9">
    <name type="scientific">Sorangium cellulosum (strain So ce56)</name>
    <name type="common">Polyangium cellulosum (strain So ce56)</name>
    <dbReference type="NCBI Taxonomy" id="448385"/>
    <lineage>
        <taxon>Bacteria</taxon>
        <taxon>Pseudomonadati</taxon>
        <taxon>Myxococcota</taxon>
        <taxon>Polyangia</taxon>
        <taxon>Polyangiales</taxon>
        <taxon>Polyangiaceae</taxon>
        <taxon>Sorangium</taxon>
    </lineage>
</organism>
<accession>A9EZ47</accession>
<feature type="compositionally biased region" description="Low complexity" evidence="6">
    <location>
        <begin position="536"/>
        <end position="547"/>
    </location>
</feature>
<feature type="compositionally biased region" description="Low complexity" evidence="6">
    <location>
        <begin position="789"/>
        <end position="802"/>
    </location>
</feature>
<evidence type="ECO:0000259" key="7">
    <source>
        <dbReference type="PROSITE" id="PS50011"/>
    </source>
</evidence>
<dbReference type="GO" id="GO:0005524">
    <property type="term" value="F:ATP binding"/>
    <property type="evidence" value="ECO:0007669"/>
    <property type="project" value="UniProtKB-UniRule"/>
</dbReference>
<dbReference type="SUPFAM" id="SSF56112">
    <property type="entry name" value="Protein kinase-like (PK-like)"/>
    <property type="match status" value="2"/>
</dbReference>
<dbReference type="AlphaFoldDB" id="A9EZ47"/>
<dbReference type="KEGG" id="scl:sce7433"/>
<keyword evidence="2 5" id="KW-0547">Nucleotide-binding</keyword>
<reference evidence="8 9" key="1">
    <citation type="journal article" date="2007" name="Nat. Biotechnol.">
        <title>Complete genome sequence of the myxobacterium Sorangium cellulosum.</title>
        <authorList>
            <person name="Schneiker S."/>
            <person name="Perlova O."/>
            <person name="Kaiser O."/>
            <person name="Gerth K."/>
            <person name="Alici A."/>
            <person name="Altmeyer M.O."/>
            <person name="Bartels D."/>
            <person name="Bekel T."/>
            <person name="Beyer S."/>
            <person name="Bode E."/>
            <person name="Bode H.B."/>
            <person name="Bolten C.J."/>
            <person name="Choudhuri J.V."/>
            <person name="Doss S."/>
            <person name="Elnakady Y.A."/>
            <person name="Frank B."/>
            <person name="Gaigalat L."/>
            <person name="Goesmann A."/>
            <person name="Groeger C."/>
            <person name="Gross F."/>
            <person name="Jelsbak L."/>
            <person name="Jelsbak L."/>
            <person name="Kalinowski J."/>
            <person name="Kegler C."/>
            <person name="Knauber T."/>
            <person name="Konietzny S."/>
            <person name="Kopp M."/>
            <person name="Krause L."/>
            <person name="Krug D."/>
            <person name="Linke B."/>
            <person name="Mahmud T."/>
            <person name="Martinez-Arias R."/>
            <person name="McHardy A.C."/>
            <person name="Merai M."/>
            <person name="Meyer F."/>
            <person name="Mormann S."/>
            <person name="Munoz-Dorado J."/>
            <person name="Perez J."/>
            <person name="Pradella S."/>
            <person name="Rachid S."/>
            <person name="Raddatz G."/>
            <person name="Rosenau F."/>
            <person name="Rueckert C."/>
            <person name="Sasse F."/>
            <person name="Scharfe M."/>
            <person name="Schuster S.C."/>
            <person name="Suen G."/>
            <person name="Treuner-Lange A."/>
            <person name="Velicer G.J."/>
            <person name="Vorholter F.-J."/>
            <person name="Weissman K.J."/>
            <person name="Welch R.D."/>
            <person name="Wenzel S.C."/>
            <person name="Whitworth D.E."/>
            <person name="Wilhelm S."/>
            <person name="Wittmann C."/>
            <person name="Bloecker H."/>
            <person name="Puehler A."/>
            <person name="Mueller R."/>
        </authorList>
    </citation>
    <scope>NUCLEOTIDE SEQUENCE [LARGE SCALE GENOMIC DNA]</scope>
    <source>
        <strain evidence="9">So ce56</strain>
    </source>
</reference>
<dbReference type="Gene3D" id="1.10.510.10">
    <property type="entry name" value="Transferase(Phosphotransferase) domain 1"/>
    <property type="match status" value="2"/>
</dbReference>
<feature type="region of interest" description="Disordered" evidence="6">
    <location>
        <begin position="789"/>
        <end position="814"/>
    </location>
</feature>
<feature type="compositionally biased region" description="Low complexity" evidence="6">
    <location>
        <begin position="889"/>
        <end position="898"/>
    </location>
</feature>
<feature type="region of interest" description="Disordered" evidence="6">
    <location>
        <begin position="184"/>
        <end position="208"/>
    </location>
</feature>
<feature type="compositionally biased region" description="Basic and acidic residues" evidence="6">
    <location>
        <begin position="199"/>
        <end position="208"/>
    </location>
</feature>
<gene>
    <name evidence="8" type="ordered locus">sce7433</name>
</gene>
<feature type="compositionally biased region" description="Low complexity" evidence="6">
    <location>
        <begin position="554"/>
        <end position="565"/>
    </location>
</feature>
<evidence type="ECO:0000313" key="9">
    <source>
        <dbReference type="Proteomes" id="UP000002139"/>
    </source>
</evidence>
<evidence type="ECO:0000256" key="4">
    <source>
        <dbReference type="ARBA" id="ARBA00022840"/>
    </source>
</evidence>
<dbReference type="InterPro" id="IPR000719">
    <property type="entry name" value="Prot_kinase_dom"/>
</dbReference>
<name>A9EZ47_SORC5</name>
<dbReference type="CDD" id="cd14014">
    <property type="entry name" value="STKc_PknB_like"/>
    <property type="match status" value="2"/>
</dbReference>
<feature type="region of interest" description="Disordered" evidence="6">
    <location>
        <begin position="877"/>
        <end position="942"/>
    </location>
</feature>
<feature type="compositionally biased region" description="Basic and acidic residues" evidence="6">
    <location>
        <begin position="729"/>
        <end position="743"/>
    </location>
</feature>
<keyword evidence="3 8" id="KW-0418">Kinase</keyword>
<keyword evidence="1 8" id="KW-0808">Transferase</keyword>
<dbReference type="SMART" id="SM00220">
    <property type="entry name" value="S_TKc"/>
    <property type="match status" value="2"/>
</dbReference>
<dbReference type="PROSITE" id="PS50011">
    <property type="entry name" value="PROTEIN_KINASE_DOM"/>
    <property type="match status" value="2"/>
</dbReference>
<dbReference type="InterPro" id="IPR017441">
    <property type="entry name" value="Protein_kinase_ATP_BS"/>
</dbReference>
<feature type="compositionally biased region" description="Pro residues" evidence="6">
    <location>
        <begin position="803"/>
        <end position="813"/>
    </location>
</feature>
<dbReference type="BioCyc" id="SCEL448385:SCE_RS38095-MONOMER"/>
<dbReference type="PROSITE" id="PS00108">
    <property type="entry name" value="PROTEIN_KINASE_ST"/>
    <property type="match status" value="1"/>
</dbReference>
<dbReference type="InterPro" id="IPR011009">
    <property type="entry name" value="Kinase-like_dom_sf"/>
</dbReference>
<dbReference type="OrthoDB" id="5485879at2"/>
<keyword evidence="4 5" id="KW-0067">ATP-binding</keyword>
<feature type="compositionally biased region" description="Low complexity" evidence="6">
    <location>
        <begin position="912"/>
        <end position="942"/>
    </location>
</feature>
<dbReference type="eggNOG" id="COG0515">
    <property type="taxonomic scope" value="Bacteria"/>
</dbReference>
<dbReference type="PANTHER" id="PTHR43289:SF6">
    <property type="entry name" value="SERINE_THREONINE-PROTEIN KINASE NEKL-3"/>
    <property type="match status" value="1"/>
</dbReference>